<evidence type="ECO:0000256" key="1">
    <source>
        <dbReference type="ARBA" id="ARBA00005695"/>
    </source>
</evidence>
<evidence type="ECO:0000256" key="2">
    <source>
        <dbReference type="ARBA" id="ARBA00022729"/>
    </source>
</evidence>
<comment type="similarity">
    <text evidence="1">Belongs to the bacterial solute-binding protein 5 family.</text>
</comment>
<dbReference type="PIRSF" id="PIRSF002741">
    <property type="entry name" value="MppA"/>
    <property type="match status" value="1"/>
</dbReference>
<dbReference type="GO" id="GO:0015833">
    <property type="term" value="P:peptide transport"/>
    <property type="evidence" value="ECO:0007669"/>
    <property type="project" value="TreeGrafter"/>
</dbReference>
<evidence type="ECO:0000313" key="6">
    <source>
        <dbReference type="Proteomes" id="UP000301751"/>
    </source>
</evidence>
<dbReference type="Gene3D" id="3.10.105.10">
    <property type="entry name" value="Dipeptide-binding Protein, Domain 3"/>
    <property type="match status" value="1"/>
</dbReference>
<dbReference type="Gene3D" id="3.40.190.10">
    <property type="entry name" value="Periplasmic binding protein-like II"/>
    <property type="match status" value="1"/>
</dbReference>
<feature type="signal peptide" evidence="3">
    <location>
        <begin position="1"/>
        <end position="22"/>
    </location>
</feature>
<proteinExistence type="inferred from homology"/>
<feature type="chain" id="PRO_5019724882" evidence="3">
    <location>
        <begin position="23"/>
        <end position="497"/>
    </location>
</feature>
<dbReference type="InterPro" id="IPR030678">
    <property type="entry name" value="Peptide/Ni-bd"/>
</dbReference>
<comment type="caution">
    <text evidence="5">The sequence shown here is derived from an EMBL/GenBank/DDBJ whole genome shotgun (WGS) entry which is preliminary data.</text>
</comment>
<dbReference type="PANTHER" id="PTHR30290">
    <property type="entry name" value="PERIPLASMIC BINDING COMPONENT OF ABC TRANSPORTER"/>
    <property type="match status" value="1"/>
</dbReference>
<dbReference type="Gene3D" id="3.90.76.10">
    <property type="entry name" value="Dipeptide-binding Protein, Domain 1"/>
    <property type="match status" value="1"/>
</dbReference>
<dbReference type="Proteomes" id="UP000301751">
    <property type="component" value="Unassembled WGS sequence"/>
</dbReference>
<dbReference type="GO" id="GO:0030288">
    <property type="term" value="C:outer membrane-bounded periplasmic space"/>
    <property type="evidence" value="ECO:0007669"/>
    <property type="project" value="UniProtKB-ARBA"/>
</dbReference>
<gene>
    <name evidence="5" type="ORF">AQPW35_43090</name>
</gene>
<dbReference type="AlphaFoldDB" id="A0A480B2I3"/>
<evidence type="ECO:0000256" key="3">
    <source>
        <dbReference type="SAM" id="SignalP"/>
    </source>
</evidence>
<dbReference type="OrthoDB" id="9801799at2"/>
<name>A0A480B2I3_9BURK</name>
<dbReference type="CDD" id="cd08494">
    <property type="entry name" value="PBP2_NikA_DppA_OppA_like_6"/>
    <property type="match status" value="1"/>
</dbReference>
<keyword evidence="6" id="KW-1185">Reference proteome</keyword>
<dbReference type="PANTHER" id="PTHR30290:SF38">
    <property type="entry name" value="D,D-DIPEPTIDE-BINDING PERIPLASMIC PROTEIN DDPA-RELATED"/>
    <property type="match status" value="1"/>
</dbReference>
<evidence type="ECO:0000259" key="4">
    <source>
        <dbReference type="Pfam" id="PF00496"/>
    </source>
</evidence>
<organism evidence="5 6">
    <name type="scientific">Pseudaquabacterium pictum</name>
    <dbReference type="NCBI Taxonomy" id="2315236"/>
    <lineage>
        <taxon>Bacteria</taxon>
        <taxon>Pseudomonadati</taxon>
        <taxon>Pseudomonadota</taxon>
        <taxon>Betaproteobacteria</taxon>
        <taxon>Burkholderiales</taxon>
        <taxon>Sphaerotilaceae</taxon>
        <taxon>Pseudaquabacterium</taxon>
    </lineage>
</organism>
<dbReference type="EMBL" id="BJCL01000014">
    <property type="protein sequence ID" value="GCL65228.1"/>
    <property type="molecule type" value="Genomic_DNA"/>
</dbReference>
<dbReference type="GO" id="GO:0043190">
    <property type="term" value="C:ATP-binding cassette (ABC) transporter complex"/>
    <property type="evidence" value="ECO:0007669"/>
    <property type="project" value="InterPro"/>
</dbReference>
<dbReference type="SUPFAM" id="SSF53850">
    <property type="entry name" value="Periplasmic binding protein-like II"/>
    <property type="match status" value="1"/>
</dbReference>
<evidence type="ECO:0000313" key="5">
    <source>
        <dbReference type="EMBL" id="GCL65228.1"/>
    </source>
</evidence>
<dbReference type="RefSeq" id="WP_137734940.1">
    <property type="nucleotide sequence ID" value="NZ_BJCL01000014.1"/>
</dbReference>
<accession>A0A480B2I3</accession>
<keyword evidence="2 3" id="KW-0732">Signal</keyword>
<sequence>MIRRRTALTATAAATLTGLAPAAWSQSKKDSLVLAMTLEPPGLDPTAGAASAIAEVVQYNVLETLTKIRSDSTIAPLLATSWTVTPDNKTWAFTLRPGVKFHNGEPFNAATVKYAFERAVAPDSTNKDKAVFANIVNMRATDDLTIVITLKNTNPDFLFQIGQATASIVEPRSAATNNTQPVGTGPFKLDSWAKGNNLVLSRWDGHRDVKSIALRRVTIRFISDAAAQVAALLAGDVDLFPRVSAARNLAQFRADKRFQVLVGGTRAKTVVAINNKKKPLDDVRVRRAIAMAIDRKQVIDGVANGFGAPIGSFYVPGAPGYVDLTAVNAFNPDRARALLKEAGVTTPLELSLKLPPAPYARQGGEVIAAMLAKVGIVAKQENVEWAQWLSGVYGQKSYDLTIISHVEPLDFGNFARPGYYWNYENPKFNALWDKINSTADIKQRHALLAEAQRLVADDAVLAYLYQPTAITVAAARLKGVWKDMPISANDLSALSWG</sequence>
<dbReference type="InterPro" id="IPR000914">
    <property type="entry name" value="SBP_5_dom"/>
</dbReference>
<dbReference type="InterPro" id="IPR039424">
    <property type="entry name" value="SBP_5"/>
</dbReference>
<reference evidence="6" key="1">
    <citation type="submission" date="2019-03" db="EMBL/GenBank/DDBJ databases">
        <title>Aquabacterium pictum sp.nov., the first bacteriochlorophyll a-containing freshwater bacterium in the genus Aquabacterium of the class Betaproteobacteria.</title>
        <authorList>
            <person name="Hirose S."/>
            <person name="Tank M."/>
            <person name="Hara E."/>
            <person name="Tamaki H."/>
            <person name="Takaichi S."/>
            <person name="Haruta S."/>
            <person name="Hanada S."/>
        </authorList>
    </citation>
    <scope>NUCLEOTIDE SEQUENCE [LARGE SCALE GENOMIC DNA]</scope>
    <source>
        <strain evidence="6">W35</strain>
    </source>
</reference>
<dbReference type="Pfam" id="PF00496">
    <property type="entry name" value="SBP_bac_5"/>
    <property type="match status" value="1"/>
</dbReference>
<dbReference type="GO" id="GO:1904680">
    <property type="term" value="F:peptide transmembrane transporter activity"/>
    <property type="evidence" value="ECO:0007669"/>
    <property type="project" value="TreeGrafter"/>
</dbReference>
<protein>
    <submittedName>
        <fullName evidence="5">ABC transporter substrate-binding protein</fullName>
    </submittedName>
</protein>
<feature type="domain" description="Solute-binding protein family 5" evidence="4">
    <location>
        <begin position="74"/>
        <end position="402"/>
    </location>
</feature>